<dbReference type="NCBIfam" id="NF043017">
    <property type="entry name" value="DimsulpropLyDddP"/>
    <property type="match status" value="1"/>
</dbReference>
<dbReference type="RefSeq" id="WP_255390863.1">
    <property type="nucleotide sequence ID" value="NZ_CP101509.1"/>
</dbReference>
<dbReference type="EMBL" id="CP101509">
    <property type="protein sequence ID" value="UTV29545.1"/>
    <property type="molecule type" value="Genomic_DNA"/>
</dbReference>
<evidence type="ECO:0000313" key="4">
    <source>
        <dbReference type="Proteomes" id="UP001057998"/>
    </source>
</evidence>
<dbReference type="PANTHER" id="PTHR46112:SF2">
    <property type="entry name" value="XAA-PRO AMINOPEPTIDASE P-RELATED"/>
    <property type="match status" value="1"/>
</dbReference>
<dbReference type="InterPro" id="IPR036005">
    <property type="entry name" value="Creatinase/aminopeptidase-like"/>
</dbReference>
<protein>
    <submittedName>
        <fullName evidence="3">Xaa-Pro peptidase family protein</fullName>
    </submittedName>
</protein>
<dbReference type="CDD" id="cd01066">
    <property type="entry name" value="APP_MetAP"/>
    <property type="match status" value="1"/>
</dbReference>
<dbReference type="Gene3D" id="3.90.230.10">
    <property type="entry name" value="Creatinase/methionine aminopeptidase superfamily"/>
    <property type="match status" value="1"/>
</dbReference>
<dbReference type="InterPro" id="IPR000994">
    <property type="entry name" value="Pept_M24"/>
</dbReference>
<gene>
    <name evidence="3" type="ORF">NNL38_21240</name>
</gene>
<dbReference type="PANTHER" id="PTHR46112">
    <property type="entry name" value="AMINOPEPTIDASE"/>
    <property type="match status" value="1"/>
</dbReference>
<dbReference type="SUPFAM" id="SSF55920">
    <property type="entry name" value="Creatinase/aminopeptidase"/>
    <property type="match status" value="1"/>
</dbReference>
<dbReference type="Proteomes" id="UP001057998">
    <property type="component" value="Chromosome 2"/>
</dbReference>
<reference evidence="3" key="1">
    <citation type="submission" date="2022-07" db="EMBL/GenBank/DDBJ databases">
        <title>Genome sequencing of Photobacterium atrarenae GJH2-4.</title>
        <authorList>
            <person name="Park S.-J."/>
        </authorList>
    </citation>
    <scope>NUCLEOTIDE SEQUENCE</scope>
    <source>
        <strain evidence="3">GJH2-4</strain>
    </source>
</reference>
<dbReference type="InterPro" id="IPR050020">
    <property type="entry name" value="DddP"/>
</dbReference>
<accession>A0ABY5GLD1</accession>
<evidence type="ECO:0000313" key="3">
    <source>
        <dbReference type="EMBL" id="UTV29545.1"/>
    </source>
</evidence>
<dbReference type="Pfam" id="PF00557">
    <property type="entry name" value="Peptidase_M24"/>
    <property type="match status" value="1"/>
</dbReference>
<dbReference type="InterPro" id="IPR050659">
    <property type="entry name" value="Peptidase_M24B"/>
</dbReference>
<sequence length="447" mass="50372">MTMLETKFSSSNRKIDPSRRRATQFKPDGSVNDNDRVEIGPTDLAFAEWEALGLTPPNLASMREYRLGRIVQQLQQRDLAGILLFDPLNIRYATDSTNMQLWITHNHARACFVSASGYIVLWDFHNCEHLSAHLPLVKEIRGGASFFYFETGDRTHEHAAHFAKEIQSLVKTHGGENQRIAVDKIEIAGLRELDKLGLSIFDGQEVMELARAVKNEDEINAMRCSIASTEIAMREMQKATVPGVTENDIWSVLHAENIKRGGEWIECRILSSGPRTNPWFQECGPRVVKSGELLAFDTDLIGPYGFCADISRTWLIGDVEATQEQRRLYRTAYEHIQHNMEILKPGMTFSEVTESGLLLPPEFRAQRYGVMMHGVGLCDEYPSIRYPEDLAEHGYSGVLEPGMALCVEAYVGEVGGLEGVKLEDQVIITEDGFENLTNYPFEAELLK</sequence>
<proteinExistence type="predicted"/>
<feature type="region of interest" description="Disordered" evidence="1">
    <location>
        <begin position="1"/>
        <end position="34"/>
    </location>
</feature>
<feature type="domain" description="Peptidase M24" evidence="2">
    <location>
        <begin position="221"/>
        <end position="430"/>
    </location>
</feature>
<keyword evidence="4" id="KW-1185">Reference proteome</keyword>
<evidence type="ECO:0000259" key="2">
    <source>
        <dbReference type="Pfam" id="PF00557"/>
    </source>
</evidence>
<evidence type="ECO:0000256" key="1">
    <source>
        <dbReference type="SAM" id="MobiDB-lite"/>
    </source>
</evidence>
<dbReference type="InterPro" id="IPR029149">
    <property type="entry name" value="Creatin/AminoP/Spt16_N"/>
</dbReference>
<dbReference type="SUPFAM" id="SSF53092">
    <property type="entry name" value="Creatinase/prolidase N-terminal domain"/>
    <property type="match status" value="1"/>
</dbReference>
<name>A0ABY5GLD1_9GAMM</name>
<organism evidence="3 4">
    <name type="scientific">Photobacterium atrarenae</name>
    <dbReference type="NCBI Taxonomy" id="865757"/>
    <lineage>
        <taxon>Bacteria</taxon>
        <taxon>Pseudomonadati</taxon>
        <taxon>Pseudomonadota</taxon>
        <taxon>Gammaproteobacteria</taxon>
        <taxon>Vibrionales</taxon>
        <taxon>Vibrionaceae</taxon>
        <taxon>Photobacterium</taxon>
    </lineage>
</organism>
<dbReference type="Gene3D" id="3.40.350.10">
    <property type="entry name" value="Creatinase/prolidase N-terminal domain"/>
    <property type="match status" value="1"/>
</dbReference>